<protein>
    <submittedName>
        <fullName evidence="1">Uncharacterized protein</fullName>
    </submittedName>
</protein>
<evidence type="ECO:0000313" key="1">
    <source>
        <dbReference type="EMBL" id="GFP83252.1"/>
    </source>
</evidence>
<accession>A0A830BB26</accession>
<evidence type="ECO:0000313" key="2">
    <source>
        <dbReference type="Proteomes" id="UP000653305"/>
    </source>
</evidence>
<gene>
    <name evidence="1" type="ORF">PHJA_000468600</name>
</gene>
<reference evidence="1" key="1">
    <citation type="submission" date="2020-07" db="EMBL/GenBank/DDBJ databases">
        <title>Ethylene signaling mediates host invasion by parasitic plants.</title>
        <authorList>
            <person name="Yoshida S."/>
        </authorList>
    </citation>
    <scope>NUCLEOTIDE SEQUENCE</scope>
    <source>
        <strain evidence="1">Okayama</strain>
    </source>
</reference>
<proteinExistence type="predicted"/>
<dbReference type="EMBL" id="BMAC01000060">
    <property type="protein sequence ID" value="GFP83252.1"/>
    <property type="molecule type" value="Genomic_DNA"/>
</dbReference>
<dbReference type="Proteomes" id="UP000653305">
    <property type="component" value="Unassembled WGS sequence"/>
</dbReference>
<name>A0A830BB26_9LAMI</name>
<dbReference type="AlphaFoldDB" id="A0A830BB26"/>
<organism evidence="1 2">
    <name type="scientific">Phtheirospermum japonicum</name>
    <dbReference type="NCBI Taxonomy" id="374723"/>
    <lineage>
        <taxon>Eukaryota</taxon>
        <taxon>Viridiplantae</taxon>
        <taxon>Streptophyta</taxon>
        <taxon>Embryophyta</taxon>
        <taxon>Tracheophyta</taxon>
        <taxon>Spermatophyta</taxon>
        <taxon>Magnoliopsida</taxon>
        <taxon>eudicotyledons</taxon>
        <taxon>Gunneridae</taxon>
        <taxon>Pentapetalae</taxon>
        <taxon>asterids</taxon>
        <taxon>lamiids</taxon>
        <taxon>Lamiales</taxon>
        <taxon>Orobanchaceae</taxon>
        <taxon>Orobanchaceae incertae sedis</taxon>
        <taxon>Phtheirospermum</taxon>
    </lineage>
</organism>
<keyword evidence="2" id="KW-1185">Reference proteome</keyword>
<sequence length="67" mass="7538">MKLCARPYYQRRHEEGGQGTPVKRLLQLGVDQQRNLKNGKGLNLNLVGDRRVKSERYGAGNVKSGDI</sequence>
<comment type="caution">
    <text evidence="1">The sequence shown here is derived from an EMBL/GenBank/DDBJ whole genome shotgun (WGS) entry which is preliminary data.</text>
</comment>